<dbReference type="InterPro" id="IPR027417">
    <property type="entry name" value="P-loop_NTPase"/>
</dbReference>
<evidence type="ECO:0000313" key="3">
    <source>
        <dbReference type="Proteomes" id="UP000694547"/>
    </source>
</evidence>
<sequence length="480" mass="52979">MLASVGQGYSTALLLQGRETEAARFVPQVLKMLFEEAPPRCSSGPVLCTLSLVQISPSGQTRDLLSPCLEDLPVLDVAPLGLVVKDAREVEVSDAGAASELYLKAAGSAGRHCPLLRVLAGEAGEEVEGSLPWIVSWLLEGNTCSSLLLRLDSRGSSLSLLQAALSGASEKRVQVKEVRPTLWDAVEEMRARRATLKTLRLGLLGDTLTDGGLNQLRRTLWELQVVKARGPRSHAPKGAGAEAAGLPEPQVKGKLPTYSKQGRHFAHLSEAGRREFLGSGLHHKHALRHSEEQACQVPDVALQFSLAQARRQRLREEHQIWIQEELKHLDHQEEVACKHIKGLVAEVACEERERPWKEQTALRLQVEALQAERDMAEHDLVTLYDLYVQATRARTCHLLQVFQAWQRLWEEKAVATEHHHRSLLAGVLQDSIDLALKTQELQARNQQLEQSAGRAHCAGVLPGEEPDQDHHGAAFLCPHS</sequence>
<dbReference type="Ensembl" id="ENSPEMT00000015694.2">
    <property type="protein sequence ID" value="ENSPEMP00000011507.2"/>
    <property type="gene ID" value="ENSPEMG00000012125.2"/>
</dbReference>
<evidence type="ECO:0000313" key="2">
    <source>
        <dbReference type="Ensembl" id="ENSPEMP00000011507.2"/>
    </source>
</evidence>
<dbReference type="PANTHER" id="PTHR40710">
    <property type="entry name" value="RIKEN CDNA E230025N22 GENE"/>
    <property type="match status" value="1"/>
</dbReference>
<reference evidence="2 3" key="1">
    <citation type="submission" date="2018-10" db="EMBL/GenBank/DDBJ databases">
        <title>Improved assembly of the deer mouse Peromyscus maniculatus genome.</title>
        <authorList>
            <person name="Lassance J.-M."/>
            <person name="Hoekstra H.E."/>
        </authorList>
    </citation>
    <scope>NUCLEOTIDE SEQUENCE [LARGE SCALE GENOMIC DNA]</scope>
</reference>
<reference evidence="2" key="2">
    <citation type="submission" date="2025-08" db="UniProtKB">
        <authorList>
            <consortium name="Ensembl"/>
        </authorList>
    </citation>
    <scope>IDENTIFICATION</scope>
</reference>
<dbReference type="AlphaFoldDB" id="A0A8C8VV31"/>
<dbReference type="PANTHER" id="PTHR40710:SF1">
    <property type="entry name" value="RIKEN CDNA E230025N22 GENE"/>
    <property type="match status" value="1"/>
</dbReference>
<feature type="compositionally biased region" description="Low complexity" evidence="1">
    <location>
        <begin position="236"/>
        <end position="249"/>
    </location>
</feature>
<protein>
    <submittedName>
        <fullName evidence="2">Riken cDNA E230025N22 gene</fullName>
    </submittedName>
</protein>
<accession>A0A8C8VV31</accession>
<dbReference type="Proteomes" id="UP000694547">
    <property type="component" value="Chromosome 19"/>
</dbReference>
<dbReference type="GeneTree" id="ENSGT00390000009262"/>
<keyword evidence="3" id="KW-1185">Reference proteome</keyword>
<feature type="region of interest" description="Disordered" evidence="1">
    <location>
        <begin position="231"/>
        <end position="252"/>
    </location>
</feature>
<organism evidence="2 3">
    <name type="scientific">Peromyscus maniculatus bairdii</name>
    <name type="common">Prairie deer mouse</name>
    <dbReference type="NCBI Taxonomy" id="230844"/>
    <lineage>
        <taxon>Eukaryota</taxon>
        <taxon>Metazoa</taxon>
        <taxon>Chordata</taxon>
        <taxon>Craniata</taxon>
        <taxon>Vertebrata</taxon>
        <taxon>Euteleostomi</taxon>
        <taxon>Mammalia</taxon>
        <taxon>Eutheria</taxon>
        <taxon>Euarchontoglires</taxon>
        <taxon>Glires</taxon>
        <taxon>Rodentia</taxon>
        <taxon>Myomorpha</taxon>
        <taxon>Muroidea</taxon>
        <taxon>Cricetidae</taxon>
        <taxon>Neotominae</taxon>
        <taxon>Peromyscus</taxon>
    </lineage>
</organism>
<dbReference type="SUPFAM" id="SSF52540">
    <property type="entry name" value="P-loop containing nucleoside triphosphate hydrolases"/>
    <property type="match status" value="1"/>
</dbReference>
<evidence type="ECO:0000256" key="1">
    <source>
        <dbReference type="SAM" id="MobiDB-lite"/>
    </source>
</evidence>
<name>A0A8C8VV31_PERMB</name>
<reference evidence="2" key="3">
    <citation type="submission" date="2025-09" db="UniProtKB">
        <authorList>
            <consortium name="Ensembl"/>
        </authorList>
    </citation>
    <scope>IDENTIFICATION</scope>
</reference>
<proteinExistence type="predicted"/>